<name>B9XRY7_PEDPL</name>
<evidence type="ECO:0000256" key="1">
    <source>
        <dbReference type="SAM" id="Phobius"/>
    </source>
</evidence>
<reference evidence="2 3" key="1">
    <citation type="journal article" date="2011" name="J. Bacteriol.">
        <title>Genome sequence of 'Pedosphaera parvula' Ellin514, an aerobic Verrucomicrobial isolate from pasture soil.</title>
        <authorList>
            <person name="Kant R."/>
            <person name="van Passel M.W."/>
            <person name="Sangwan P."/>
            <person name="Palva A."/>
            <person name="Lucas S."/>
            <person name="Copeland A."/>
            <person name="Lapidus A."/>
            <person name="Glavina Del Rio T."/>
            <person name="Dalin E."/>
            <person name="Tice H."/>
            <person name="Bruce D."/>
            <person name="Goodwin L."/>
            <person name="Pitluck S."/>
            <person name="Chertkov O."/>
            <person name="Larimer F.W."/>
            <person name="Land M.L."/>
            <person name="Hauser L."/>
            <person name="Brettin T.S."/>
            <person name="Detter J.C."/>
            <person name="Han S."/>
            <person name="de Vos W.M."/>
            <person name="Janssen P.H."/>
            <person name="Smidt H."/>
        </authorList>
    </citation>
    <scope>NUCLEOTIDE SEQUENCE [LARGE SCALE GENOMIC DNA]</scope>
    <source>
        <strain evidence="2 3">Ellin514</strain>
    </source>
</reference>
<gene>
    <name evidence="2" type="ORF">Cflav_PD0371</name>
</gene>
<keyword evidence="1" id="KW-0812">Transmembrane</keyword>
<dbReference type="Proteomes" id="UP000003688">
    <property type="component" value="Unassembled WGS sequence"/>
</dbReference>
<feature type="transmembrane region" description="Helical" evidence="1">
    <location>
        <begin position="47"/>
        <end position="72"/>
    </location>
</feature>
<keyword evidence="1" id="KW-1133">Transmembrane helix</keyword>
<proteinExistence type="predicted"/>
<keyword evidence="3" id="KW-1185">Reference proteome</keyword>
<protein>
    <submittedName>
        <fullName evidence="2">Uncharacterized protein</fullName>
    </submittedName>
</protein>
<accession>B9XRY7</accession>
<evidence type="ECO:0000313" key="3">
    <source>
        <dbReference type="Proteomes" id="UP000003688"/>
    </source>
</evidence>
<dbReference type="STRING" id="320771.Cflav_PD0371"/>
<dbReference type="AlphaFoldDB" id="B9XRY7"/>
<dbReference type="RefSeq" id="WP_007418570.1">
    <property type="nucleotide sequence ID" value="NZ_ABOX02000070.1"/>
</dbReference>
<evidence type="ECO:0000313" key="2">
    <source>
        <dbReference type="EMBL" id="EEF57398.1"/>
    </source>
</evidence>
<comment type="caution">
    <text evidence="2">The sequence shown here is derived from an EMBL/GenBank/DDBJ whole genome shotgun (WGS) entry which is preliminary data.</text>
</comment>
<keyword evidence="1" id="KW-0472">Membrane</keyword>
<dbReference type="EMBL" id="ABOX02000070">
    <property type="protein sequence ID" value="EEF57398.1"/>
    <property type="molecule type" value="Genomic_DNA"/>
</dbReference>
<organism evidence="2 3">
    <name type="scientific">Pedosphaera parvula (strain Ellin514)</name>
    <dbReference type="NCBI Taxonomy" id="320771"/>
    <lineage>
        <taxon>Bacteria</taxon>
        <taxon>Pseudomonadati</taxon>
        <taxon>Verrucomicrobiota</taxon>
        <taxon>Pedosphaerae</taxon>
        <taxon>Pedosphaerales</taxon>
        <taxon>Pedosphaeraceae</taxon>
        <taxon>Pedosphaera</taxon>
    </lineage>
</organism>
<sequence precursor="true">MILKTFSRWLMILLAIPAGLAPGFFAGSAIASRILHLQGKGHSHNDMFTVVTSGMLGAAVIAVLFPLVVWFLTRQRKA</sequence>